<dbReference type="GeneID" id="59289911"/>
<evidence type="ECO:0000256" key="2">
    <source>
        <dbReference type="SAM" id="Phobius"/>
    </source>
</evidence>
<evidence type="ECO:0000313" key="3">
    <source>
        <dbReference type="EMBL" id="KAF6233524.1"/>
    </source>
</evidence>
<dbReference type="AlphaFoldDB" id="A0A8H6FRS8"/>
<feature type="compositionally biased region" description="Pro residues" evidence="1">
    <location>
        <begin position="75"/>
        <end position="96"/>
    </location>
</feature>
<proteinExistence type="predicted"/>
<sequence>MPYTSDVPDDVPDDTPVGTPVAHHFPEHTYRDRCTSLNSDDSDSAPPESMLKKLIFKKRNNEPSQSPTEIDPSAGPIPPGPPRVNPFPGLPVPPQPETGRRLPASRQRTAGACRRVISCCIAIVFLAMVLILMITFVLPRILVPTDPSLPLLLPPGKQELRIPRHLAGGIGALETVEALLLSLQEPLHIPELNSVARDLDKSESETTIVIEQTVEVALVECFAAAQRAEEAWIVGPTVYQSLDLVFRGPEGLAKQTLRRLKGPGKIKLERISKIISDEDTTMSEEVKAIEKGLENWKWFCKDESPRLASLYQRHEGLRQALQGLQRVQSHVEHGAVRELEHYLKRVQATRDAVGGNATIKGGQMRMLCGKVERAVNGY</sequence>
<dbReference type="EMBL" id="JACCJC010000036">
    <property type="protein sequence ID" value="KAF6233524.1"/>
    <property type="molecule type" value="Genomic_DNA"/>
</dbReference>
<evidence type="ECO:0000313" key="4">
    <source>
        <dbReference type="Proteomes" id="UP000578531"/>
    </source>
</evidence>
<feature type="compositionally biased region" description="Basic and acidic residues" evidence="1">
    <location>
        <begin position="24"/>
        <end position="34"/>
    </location>
</feature>
<comment type="caution">
    <text evidence="3">The sequence shown here is derived from an EMBL/GenBank/DDBJ whole genome shotgun (WGS) entry which is preliminary data.</text>
</comment>
<evidence type="ECO:0000256" key="1">
    <source>
        <dbReference type="SAM" id="MobiDB-lite"/>
    </source>
</evidence>
<keyword evidence="4" id="KW-1185">Reference proteome</keyword>
<protein>
    <submittedName>
        <fullName evidence="3">Uncharacterized protein</fullName>
    </submittedName>
</protein>
<accession>A0A8H6FRS8</accession>
<dbReference type="Proteomes" id="UP000578531">
    <property type="component" value="Unassembled WGS sequence"/>
</dbReference>
<keyword evidence="2" id="KW-0472">Membrane</keyword>
<feature type="region of interest" description="Disordered" evidence="1">
    <location>
        <begin position="1"/>
        <end position="103"/>
    </location>
</feature>
<organism evidence="3 4">
    <name type="scientific">Letharia columbiana</name>
    <dbReference type="NCBI Taxonomy" id="112416"/>
    <lineage>
        <taxon>Eukaryota</taxon>
        <taxon>Fungi</taxon>
        <taxon>Dikarya</taxon>
        <taxon>Ascomycota</taxon>
        <taxon>Pezizomycotina</taxon>
        <taxon>Lecanoromycetes</taxon>
        <taxon>OSLEUM clade</taxon>
        <taxon>Lecanoromycetidae</taxon>
        <taxon>Lecanorales</taxon>
        <taxon>Lecanorineae</taxon>
        <taxon>Parmeliaceae</taxon>
        <taxon>Letharia</taxon>
    </lineage>
</organism>
<dbReference type="RefSeq" id="XP_037162941.1">
    <property type="nucleotide sequence ID" value="XM_037310155.1"/>
</dbReference>
<gene>
    <name evidence="3" type="ORF">HO173_008255</name>
</gene>
<keyword evidence="2" id="KW-0812">Transmembrane</keyword>
<name>A0A8H6FRS8_9LECA</name>
<reference evidence="3 4" key="1">
    <citation type="journal article" date="2020" name="Genomics">
        <title>Complete, high-quality genomes from long-read metagenomic sequencing of two wolf lichen thalli reveals enigmatic genome architecture.</title>
        <authorList>
            <person name="McKenzie S.K."/>
            <person name="Walston R.F."/>
            <person name="Allen J.L."/>
        </authorList>
    </citation>
    <scope>NUCLEOTIDE SEQUENCE [LARGE SCALE GENOMIC DNA]</scope>
    <source>
        <strain evidence="3">WasteWater2</strain>
    </source>
</reference>
<feature type="transmembrane region" description="Helical" evidence="2">
    <location>
        <begin position="116"/>
        <end position="138"/>
    </location>
</feature>
<keyword evidence="2" id="KW-1133">Transmembrane helix</keyword>